<dbReference type="SMART" id="SM00369">
    <property type="entry name" value="LRR_TYP"/>
    <property type="match status" value="5"/>
</dbReference>
<feature type="compositionally biased region" description="Polar residues" evidence="3">
    <location>
        <begin position="560"/>
        <end position="580"/>
    </location>
</feature>
<dbReference type="InterPro" id="IPR003591">
    <property type="entry name" value="Leu-rich_rpt_typical-subtyp"/>
</dbReference>
<dbReference type="SUPFAM" id="SSF47576">
    <property type="entry name" value="Calponin-homology domain, CH-domain"/>
    <property type="match status" value="1"/>
</dbReference>
<dbReference type="PANTHER" id="PTHR48051">
    <property type="match status" value="1"/>
</dbReference>
<proteinExistence type="predicted"/>
<dbReference type="Gene3D" id="1.10.418.10">
    <property type="entry name" value="Calponin-like domain"/>
    <property type="match status" value="1"/>
</dbReference>
<dbReference type="InterPro" id="IPR036872">
    <property type="entry name" value="CH_dom_sf"/>
</dbReference>
<evidence type="ECO:0000256" key="2">
    <source>
        <dbReference type="ARBA" id="ARBA00022737"/>
    </source>
</evidence>
<feature type="compositionally biased region" description="Polar residues" evidence="3">
    <location>
        <begin position="342"/>
        <end position="353"/>
    </location>
</feature>
<accession>A0A9Q0NDE9</accession>
<evidence type="ECO:0000313" key="4">
    <source>
        <dbReference type="EMBL" id="KAJ6648258.1"/>
    </source>
</evidence>
<evidence type="ECO:0000313" key="5">
    <source>
        <dbReference type="Proteomes" id="UP001151699"/>
    </source>
</evidence>
<feature type="region of interest" description="Disordered" evidence="3">
    <location>
        <begin position="507"/>
        <end position="528"/>
    </location>
</feature>
<dbReference type="SUPFAM" id="SSF52058">
    <property type="entry name" value="L domain-like"/>
    <property type="match status" value="1"/>
</dbReference>
<keyword evidence="2" id="KW-0677">Repeat</keyword>
<dbReference type="GO" id="GO:0005737">
    <property type="term" value="C:cytoplasm"/>
    <property type="evidence" value="ECO:0007669"/>
    <property type="project" value="TreeGrafter"/>
</dbReference>
<dbReference type="InterPro" id="IPR001611">
    <property type="entry name" value="Leu-rich_rpt"/>
</dbReference>
<dbReference type="Proteomes" id="UP001151699">
    <property type="component" value="Chromosome A"/>
</dbReference>
<name>A0A9Q0NDE9_9DIPT</name>
<protein>
    <submittedName>
        <fullName evidence="4">Leucine-rich repeat and calponin likey domain-containing protein</fullName>
    </submittedName>
</protein>
<dbReference type="EMBL" id="WJQU01000001">
    <property type="protein sequence ID" value="KAJ6648258.1"/>
    <property type="molecule type" value="Genomic_DNA"/>
</dbReference>
<feature type="compositionally biased region" description="Low complexity" evidence="3">
    <location>
        <begin position="691"/>
        <end position="712"/>
    </location>
</feature>
<dbReference type="OrthoDB" id="6149831at2759"/>
<feature type="compositionally biased region" description="Polar residues" evidence="3">
    <location>
        <begin position="421"/>
        <end position="433"/>
    </location>
</feature>
<feature type="region of interest" description="Disordered" evidence="3">
    <location>
        <begin position="560"/>
        <end position="593"/>
    </location>
</feature>
<dbReference type="InterPro" id="IPR032675">
    <property type="entry name" value="LRR_dom_sf"/>
</dbReference>
<feature type="non-terminal residue" evidence="4">
    <location>
        <position position="712"/>
    </location>
</feature>
<dbReference type="InterPro" id="IPR050216">
    <property type="entry name" value="LRR_domain-containing"/>
</dbReference>
<organism evidence="4 5">
    <name type="scientific">Pseudolycoriella hygida</name>
    <dbReference type="NCBI Taxonomy" id="35572"/>
    <lineage>
        <taxon>Eukaryota</taxon>
        <taxon>Metazoa</taxon>
        <taxon>Ecdysozoa</taxon>
        <taxon>Arthropoda</taxon>
        <taxon>Hexapoda</taxon>
        <taxon>Insecta</taxon>
        <taxon>Pterygota</taxon>
        <taxon>Neoptera</taxon>
        <taxon>Endopterygota</taxon>
        <taxon>Diptera</taxon>
        <taxon>Nematocera</taxon>
        <taxon>Sciaroidea</taxon>
        <taxon>Sciaridae</taxon>
        <taxon>Pseudolycoriella</taxon>
    </lineage>
</organism>
<feature type="compositionally biased region" description="Polar residues" evidence="3">
    <location>
        <begin position="305"/>
        <end position="314"/>
    </location>
</feature>
<keyword evidence="1" id="KW-0433">Leucine-rich repeat</keyword>
<feature type="compositionally biased region" description="Low complexity" evidence="3">
    <location>
        <begin position="434"/>
        <end position="447"/>
    </location>
</feature>
<comment type="caution">
    <text evidence="4">The sequence shown here is derived from an EMBL/GenBank/DDBJ whole genome shotgun (WGS) entry which is preliminary data.</text>
</comment>
<feature type="compositionally biased region" description="Basic and acidic residues" evidence="3">
    <location>
        <begin position="362"/>
        <end position="372"/>
    </location>
</feature>
<feature type="region of interest" description="Disordered" evidence="3">
    <location>
        <begin position="252"/>
        <end position="463"/>
    </location>
</feature>
<feature type="compositionally biased region" description="Low complexity" evidence="3">
    <location>
        <begin position="406"/>
        <end position="420"/>
    </location>
</feature>
<feature type="region of interest" description="Disordered" evidence="3">
    <location>
        <begin position="684"/>
        <end position="712"/>
    </location>
</feature>
<evidence type="ECO:0000256" key="1">
    <source>
        <dbReference type="ARBA" id="ARBA00022614"/>
    </source>
</evidence>
<keyword evidence="5" id="KW-1185">Reference proteome</keyword>
<dbReference type="Pfam" id="PF13855">
    <property type="entry name" value="LRR_8"/>
    <property type="match status" value="2"/>
</dbReference>
<reference evidence="4" key="1">
    <citation type="submission" date="2022-07" db="EMBL/GenBank/DDBJ databases">
        <authorList>
            <person name="Trinca V."/>
            <person name="Uliana J.V.C."/>
            <person name="Torres T.T."/>
            <person name="Ward R.J."/>
            <person name="Monesi N."/>
        </authorList>
    </citation>
    <scope>NUCLEOTIDE SEQUENCE</scope>
    <source>
        <strain evidence="4">HSMRA1968</strain>
        <tissue evidence="4">Whole embryos</tissue>
    </source>
</reference>
<feature type="compositionally biased region" description="Polar residues" evidence="3">
    <location>
        <begin position="448"/>
        <end position="463"/>
    </location>
</feature>
<dbReference type="Gene3D" id="3.80.10.10">
    <property type="entry name" value="Ribonuclease Inhibitor"/>
    <property type="match status" value="2"/>
</dbReference>
<gene>
    <name evidence="4" type="primary">Lrch_1</name>
    <name evidence="4" type="ORF">Bhyg_03485</name>
</gene>
<feature type="compositionally biased region" description="Polar residues" evidence="3">
    <location>
        <begin position="511"/>
        <end position="528"/>
    </location>
</feature>
<dbReference type="SMART" id="SM00364">
    <property type="entry name" value="LRR_BAC"/>
    <property type="match status" value="6"/>
</dbReference>
<feature type="non-terminal residue" evidence="4">
    <location>
        <position position="1"/>
    </location>
</feature>
<dbReference type="AlphaFoldDB" id="A0A9Q0NDE9"/>
<evidence type="ECO:0000256" key="3">
    <source>
        <dbReference type="SAM" id="MobiDB-lite"/>
    </source>
</evidence>
<dbReference type="PROSITE" id="PS51450">
    <property type="entry name" value="LRR"/>
    <property type="match status" value="2"/>
</dbReference>
<dbReference type="PANTHER" id="PTHR48051:SF21">
    <property type="entry name" value="CALPONIN-HOMOLOGY (CH) DOMAIN-CONTAINING PROTEIN"/>
    <property type="match status" value="1"/>
</dbReference>
<sequence>SLERILEDAALSGELKLSCRKLKDFPKIVSKYNLSDTVIADLSRNRFCELPEDVTNFPFLETLLVYHNTLRTIPDSVRGLHSLSYLDLRSNQLSVLPREICLLPLQVLLVSNNRLLSLPEELGRMDQLTELDVACNQITHLPARMSDLKNLKSLSLRSNQLVYLPKELTYLQLVSLNISCNRIATLPVELRLMTSLVNLELENNPLTSPPASLCVRGLVHVFKYLDTAATKDEKVRAGDGHTTLRRTIQSKHNASVIDGQKGRRQHVDSGYSTSDGLDKRWSQETPLSIENGAKWSPTPLHIRSENSGSSTPSPNHVVGDDEFRRTIGGVNGCVPKDEQRKTVSNGSFSNSIGESPDGDFTPDSHKSDDKFKSLGNVQTYREYKEALRQQRNQDSTAIYRPKEQQTPPDGTPSSTDSPTSFKSQNSTPSPVIFSSNQSSPMSPQQIQKAIQSDQKNKNVQSNGRALKSTVTFANQENDSLNNKAAILSNKNDESATEGLVPISLKKPVQKVTPSRNTNATYQSPSNWTMNGNHKSVEITTTVTKEYSVYVKPNSPTKSATTNMGYNNVPSPTTVSTNGKSGASKVGPKQNRSVSWNRDIPAEKLSFTMRREFDKQKEETELIEQLRKPKLTMARARRNVDNFLNACRAIGVDENLMCCAADVLEGKGAVQVSITVTELLRFHSQRLSSPTKSPVNSKSNVSSSPLPSTTSPA</sequence>